<dbReference type="Pfam" id="PF03572">
    <property type="entry name" value="Peptidase_S41"/>
    <property type="match status" value="1"/>
</dbReference>
<name>A0A967B1G1_9MICO</name>
<dbReference type="GO" id="GO:0008236">
    <property type="term" value="F:serine-type peptidase activity"/>
    <property type="evidence" value="ECO:0007669"/>
    <property type="project" value="InterPro"/>
</dbReference>
<proteinExistence type="predicted"/>
<dbReference type="Gene3D" id="3.90.226.10">
    <property type="entry name" value="2-enoyl-CoA Hydratase, Chain A, domain 1"/>
    <property type="match status" value="1"/>
</dbReference>
<organism evidence="2 3">
    <name type="scientific">Metallococcus carri</name>
    <dbReference type="NCBI Taxonomy" id="1656884"/>
    <lineage>
        <taxon>Bacteria</taxon>
        <taxon>Bacillati</taxon>
        <taxon>Actinomycetota</taxon>
        <taxon>Actinomycetes</taxon>
        <taxon>Micrococcales</taxon>
        <taxon>Dermacoccaceae</taxon>
        <taxon>Metallococcus</taxon>
    </lineage>
</organism>
<protein>
    <submittedName>
        <fullName evidence="2">S41 family peptidase</fullName>
    </submittedName>
</protein>
<dbReference type="PANTHER" id="PTHR11261:SF3">
    <property type="entry name" value="RETINOL-BINDING PROTEIN 3"/>
    <property type="match status" value="1"/>
</dbReference>
<dbReference type="InterPro" id="IPR029045">
    <property type="entry name" value="ClpP/crotonase-like_dom_sf"/>
</dbReference>
<evidence type="ECO:0000313" key="2">
    <source>
        <dbReference type="EMBL" id="NHN55655.1"/>
    </source>
</evidence>
<dbReference type="InterPro" id="IPR005151">
    <property type="entry name" value="Tail-specific_protease"/>
</dbReference>
<sequence>MSIAQRFADLVAEHYVLADLAPGYADAIRGVATRVDAALPDLAAANEVIRSVAPDGHLGIRHLPRESADPTGAFAVTWTGPTAILSIAPVFPDDEAAVRSAAAEVAGAERLIIDLRACGGGDTDVVAALEGHLLGATPVLVGRFEKRDAAPVEQWISPADPQLTMPVSVLTSHRTFSGGEDLAYVLQAAGRAIVVGEVTGGGAHPVDHFPLDDGLVAQIPTGRFVSVFTGINWEGVGVQPDIPCSAELALDTALRSF</sequence>
<comment type="caution">
    <text evidence="2">The sequence shown here is derived from an EMBL/GenBank/DDBJ whole genome shotgun (WGS) entry which is preliminary data.</text>
</comment>
<dbReference type="GO" id="GO:0006508">
    <property type="term" value="P:proteolysis"/>
    <property type="evidence" value="ECO:0007669"/>
    <property type="project" value="InterPro"/>
</dbReference>
<evidence type="ECO:0000313" key="3">
    <source>
        <dbReference type="Proteomes" id="UP000744769"/>
    </source>
</evidence>
<keyword evidence="3" id="KW-1185">Reference proteome</keyword>
<gene>
    <name evidence="2" type="ORF">G9U51_07660</name>
</gene>
<reference evidence="2" key="1">
    <citation type="submission" date="2020-03" db="EMBL/GenBank/DDBJ databases">
        <title>Draft sequencing of Calidifontibacter sp. DB0510.</title>
        <authorList>
            <person name="Kim D.-U."/>
        </authorList>
    </citation>
    <scope>NUCLEOTIDE SEQUENCE</scope>
    <source>
        <strain evidence="2">DB0510</strain>
    </source>
</reference>
<dbReference type="PANTHER" id="PTHR11261">
    <property type="entry name" value="INTERPHOTORECEPTOR RETINOID-BINDING PROTEIN"/>
    <property type="match status" value="1"/>
</dbReference>
<dbReference type="Proteomes" id="UP000744769">
    <property type="component" value="Unassembled WGS sequence"/>
</dbReference>
<dbReference type="SMART" id="SM00245">
    <property type="entry name" value="TSPc"/>
    <property type="match status" value="1"/>
</dbReference>
<accession>A0A967B1G1</accession>
<evidence type="ECO:0000259" key="1">
    <source>
        <dbReference type="SMART" id="SM00245"/>
    </source>
</evidence>
<dbReference type="SUPFAM" id="SSF52096">
    <property type="entry name" value="ClpP/crotonase"/>
    <property type="match status" value="1"/>
</dbReference>
<dbReference type="CDD" id="cd07563">
    <property type="entry name" value="Peptidase_S41_IRBP"/>
    <property type="match status" value="1"/>
</dbReference>
<dbReference type="AlphaFoldDB" id="A0A967B1G1"/>
<feature type="domain" description="Tail specific protease" evidence="1">
    <location>
        <begin position="69"/>
        <end position="245"/>
    </location>
</feature>
<dbReference type="RefSeq" id="WP_166195580.1">
    <property type="nucleotide sequence ID" value="NZ_JAAOIV010000004.1"/>
</dbReference>
<dbReference type="EMBL" id="JAAOIV010000004">
    <property type="protein sequence ID" value="NHN55655.1"/>
    <property type="molecule type" value="Genomic_DNA"/>
</dbReference>